<dbReference type="EMBL" id="BAABIC010000043">
    <property type="protein sequence ID" value="GAA4714566.1"/>
    <property type="molecule type" value="Genomic_DNA"/>
</dbReference>
<sequence>MPPNPDEWFPLGGGVVARMRDEPDMSLVVIESFIPAHPDVVLDSALINADHAHVVRVAIDRQVKELGDAPDKILNISRLIALGDLQLATARGPRPEVCPNGHPTAYRVGIWACCAECTGHLRYPCDTCGAWTYRPDFGPDCIRPAP</sequence>
<dbReference type="Proteomes" id="UP001500325">
    <property type="component" value="Unassembled WGS sequence"/>
</dbReference>
<accession>A0ABP8XW39</accession>
<comment type="caution">
    <text evidence="1">The sequence shown here is derived from an EMBL/GenBank/DDBJ whole genome shotgun (WGS) entry which is preliminary data.</text>
</comment>
<evidence type="ECO:0000313" key="1">
    <source>
        <dbReference type="EMBL" id="GAA4714566.1"/>
    </source>
</evidence>
<dbReference type="RefSeq" id="WP_345384857.1">
    <property type="nucleotide sequence ID" value="NZ_BAABIC010000043.1"/>
</dbReference>
<name>A0ABP8XW39_9PSEU</name>
<keyword evidence="2" id="KW-1185">Reference proteome</keyword>
<organism evidence="1 2">
    <name type="scientific">Pseudonocardia yuanmonensis</name>
    <dbReference type="NCBI Taxonomy" id="1095914"/>
    <lineage>
        <taxon>Bacteria</taxon>
        <taxon>Bacillati</taxon>
        <taxon>Actinomycetota</taxon>
        <taxon>Actinomycetes</taxon>
        <taxon>Pseudonocardiales</taxon>
        <taxon>Pseudonocardiaceae</taxon>
        <taxon>Pseudonocardia</taxon>
    </lineage>
</organism>
<proteinExistence type="predicted"/>
<gene>
    <name evidence="1" type="ORF">GCM10023215_67190</name>
</gene>
<reference evidence="2" key="1">
    <citation type="journal article" date="2019" name="Int. J. Syst. Evol. Microbiol.">
        <title>The Global Catalogue of Microorganisms (GCM) 10K type strain sequencing project: providing services to taxonomists for standard genome sequencing and annotation.</title>
        <authorList>
            <consortium name="The Broad Institute Genomics Platform"/>
            <consortium name="The Broad Institute Genome Sequencing Center for Infectious Disease"/>
            <person name="Wu L."/>
            <person name="Ma J."/>
        </authorList>
    </citation>
    <scope>NUCLEOTIDE SEQUENCE [LARGE SCALE GENOMIC DNA]</scope>
    <source>
        <strain evidence="2">JCM 18055</strain>
    </source>
</reference>
<protein>
    <submittedName>
        <fullName evidence="1">Uncharacterized protein</fullName>
    </submittedName>
</protein>
<evidence type="ECO:0000313" key="2">
    <source>
        <dbReference type="Proteomes" id="UP001500325"/>
    </source>
</evidence>